<dbReference type="EMBL" id="CP034036">
    <property type="protein sequence ID" value="QCR06795.1"/>
    <property type="molecule type" value="Genomic_DNA"/>
</dbReference>
<evidence type="ECO:0000259" key="3">
    <source>
        <dbReference type="Pfam" id="PF02678"/>
    </source>
</evidence>
<dbReference type="InterPro" id="IPR014710">
    <property type="entry name" value="RmlC-like_jellyroll"/>
</dbReference>
<dbReference type="AlphaFoldDB" id="A0A2U1UFE5"/>
<evidence type="ECO:0000313" key="7">
    <source>
        <dbReference type="Proteomes" id="UP000295985"/>
    </source>
</evidence>
<dbReference type="Proteomes" id="UP000303847">
    <property type="component" value="Chromosome"/>
</dbReference>
<keyword evidence="8" id="KW-1185">Reference proteome</keyword>
<name>A0A2U1UFE5_9GAMM</name>
<evidence type="ECO:0000313" key="8">
    <source>
        <dbReference type="Proteomes" id="UP000303847"/>
    </source>
</evidence>
<evidence type="ECO:0000259" key="4">
    <source>
        <dbReference type="Pfam" id="PF17954"/>
    </source>
</evidence>
<sequence>MINILRADPASAFEYGPFRILRIRPGKIASGNNDSAFGPISVIDHVNLAPGALIKMREEMNDEILSYVWRGSIMHEDADGQRIPLSPKKLMMMNAGKGIRHEESAPFVAAELLRIYIRPRRADLDSRIQFMDRFQGVRQNEWSLLAGPEGHNAPLEIRQDVIAYDISLEQGAHADIPRYSGMAQWLYVVDGELKMGDYVLGKGDAISAQDEALSSVTATQNTTLICFLVNIGSQGVMDGLISGQK</sequence>
<dbReference type="InterPro" id="IPR012093">
    <property type="entry name" value="Pirin"/>
</dbReference>
<evidence type="ECO:0000313" key="5">
    <source>
        <dbReference type="EMBL" id="PWC20373.1"/>
    </source>
</evidence>
<organism evidence="5 7">
    <name type="scientific">Brenneria nigrifluens DSM 30175 = ATCC 13028</name>
    <dbReference type="NCBI Taxonomy" id="1121120"/>
    <lineage>
        <taxon>Bacteria</taxon>
        <taxon>Pseudomonadati</taxon>
        <taxon>Pseudomonadota</taxon>
        <taxon>Gammaproteobacteria</taxon>
        <taxon>Enterobacterales</taxon>
        <taxon>Pectobacteriaceae</taxon>
        <taxon>Brenneria</taxon>
    </lineage>
</organism>
<protein>
    <recommendedName>
        <fullName evidence="9">Pirin family protein</fullName>
    </recommendedName>
</protein>
<dbReference type="PANTHER" id="PTHR43212:SF3">
    <property type="entry name" value="QUERCETIN 2,3-DIOXYGENASE"/>
    <property type="match status" value="1"/>
</dbReference>
<dbReference type="PIRSF" id="PIRSF006232">
    <property type="entry name" value="Pirin"/>
    <property type="match status" value="1"/>
</dbReference>
<proteinExistence type="inferred from homology"/>
<accession>A0A2U1UFE5</accession>
<dbReference type="OrthoDB" id="9780903at2"/>
<dbReference type="EMBL" id="QDKK01000047">
    <property type="protein sequence ID" value="PWC20373.1"/>
    <property type="molecule type" value="Genomic_DNA"/>
</dbReference>
<dbReference type="InterPro" id="IPR041602">
    <property type="entry name" value="Quercetinase_C"/>
</dbReference>
<evidence type="ECO:0000256" key="1">
    <source>
        <dbReference type="ARBA" id="ARBA00008416"/>
    </source>
</evidence>
<gene>
    <name evidence="5" type="ORF">DDT54_20830</name>
    <name evidence="6" type="ORF">EH206_02755</name>
</gene>
<dbReference type="SUPFAM" id="SSF51182">
    <property type="entry name" value="RmlC-like cupins"/>
    <property type="match status" value="1"/>
</dbReference>
<dbReference type="Gene3D" id="2.60.120.10">
    <property type="entry name" value="Jelly Rolls"/>
    <property type="match status" value="2"/>
</dbReference>
<dbReference type="InterPro" id="IPR003829">
    <property type="entry name" value="Pirin_N_dom"/>
</dbReference>
<dbReference type="PANTHER" id="PTHR43212">
    <property type="entry name" value="QUERCETIN 2,3-DIOXYGENASE"/>
    <property type="match status" value="1"/>
</dbReference>
<dbReference type="Pfam" id="PF02678">
    <property type="entry name" value="Pirin"/>
    <property type="match status" value="1"/>
</dbReference>
<reference evidence="5 7" key="1">
    <citation type="submission" date="2018-04" db="EMBL/GenBank/DDBJ databases">
        <title>Brenneria corticis sp.nov.</title>
        <authorList>
            <person name="Li Y."/>
        </authorList>
    </citation>
    <scope>NUCLEOTIDE SEQUENCE [LARGE SCALE GENOMIC DNA]</scope>
    <source>
        <strain evidence="5 7">LMG 2694</strain>
    </source>
</reference>
<comment type="similarity">
    <text evidence="1 2">Belongs to the pirin family.</text>
</comment>
<dbReference type="InterPro" id="IPR011051">
    <property type="entry name" value="RmlC_Cupin_sf"/>
</dbReference>
<dbReference type="Pfam" id="PF17954">
    <property type="entry name" value="Pirin_C_2"/>
    <property type="match status" value="1"/>
</dbReference>
<evidence type="ECO:0000256" key="2">
    <source>
        <dbReference type="RuleBase" id="RU003457"/>
    </source>
</evidence>
<evidence type="ECO:0000313" key="6">
    <source>
        <dbReference type="EMBL" id="QCR06795.1"/>
    </source>
</evidence>
<feature type="domain" description="Quercetin 2,3-dioxygenase C-terminal cupin" evidence="4">
    <location>
        <begin position="144"/>
        <end position="227"/>
    </location>
</feature>
<dbReference type="Proteomes" id="UP000295985">
    <property type="component" value="Unassembled WGS sequence"/>
</dbReference>
<reference evidence="6 8" key="2">
    <citation type="submission" date="2018-11" db="EMBL/GenBank/DDBJ databases">
        <title>Genome sequences of Brenneria nigrifluens and Brenneria rubrifaciens.</title>
        <authorList>
            <person name="Poret-Peterson A.T."/>
            <person name="McClean A.E."/>
            <person name="Kluepfel D.A."/>
        </authorList>
    </citation>
    <scope>NUCLEOTIDE SEQUENCE [LARGE SCALE GENOMIC DNA]</scope>
    <source>
        <strain evidence="6 8">ATCC 13028</strain>
    </source>
</reference>
<evidence type="ECO:0008006" key="9">
    <source>
        <dbReference type="Google" id="ProtNLM"/>
    </source>
</evidence>
<feature type="domain" description="Pirin N-terminal" evidence="3">
    <location>
        <begin position="57"/>
        <end position="106"/>
    </location>
</feature>